<proteinExistence type="predicted"/>
<dbReference type="Proteomes" id="UP000787472">
    <property type="component" value="Unassembled WGS sequence"/>
</dbReference>
<dbReference type="EMBL" id="JAAONZ010000005">
    <property type="protein sequence ID" value="NHO65765.1"/>
    <property type="molecule type" value="Genomic_DNA"/>
</dbReference>
<accession>A0A9E5MM94</accession>
<keyword evidence="2" id="KW-1185">Reference proteome</keyword>
<evidence type="ECO:0000313" key="1">
    <source>
        <dbReference type="EMBL" id="NHO65765.1"/>
    </source>
</evidence>
<reference evidence="1" key="1">
    <citation type="submission" date="2020-03" db="EMBL/GenBank/DDBJ databases">
        <authorList>
            <person name="Guo F."/>
        </authorList>
    </citation>
    <scope>NUCLEOTIDE SEQUENCE</scope>
    <source>
        <strain evidence="1">JCM 30134</strain>
    </source>
</reference>
<dbReference type="RefSeq" id="WP_167185283.1">
    <property type="nucleotide sequence ID" value="NZ_JAAONZ010000005.1"/>
</dbReference>
<dbReference type="AlphaFoldDB" id="A0A9E5MM94"/>
<evidence type="ECO:0000313" key="2">
    <source>
        <dbReference type="Proteomes" id="UP000787472"/>
    </source>
</evidence>
<organism evidence="1 2">
    <name type="scientific">Pseudomaricurvus hydrocarbonicus</name>
    <dbReference type="NCBI Taxonomy" id="1470433"/>
    <lineage>
        <taxon>Bacteria</taxon>
        <taxon>Pseudomonadati</taxon>
        <taxon>Pseudomonadota</taxon>
        <taxon>Gammaproteobacteria</taxon>
        <taxon>Cellvibrionales</taxon>
        <taxon>Cellvibrionaceae</taxon>
        <taxon>Pseudomaricurvus</taxon>
    </lineage>
</organism>
<name>A0A9E5MM94_9GAMM</name>
<protein>
    <submittedName>
        <fullName evidence="1">Uncharacterized protein</fullName>
    </submittedName>
</protein>
<gene>
    <name evidence="1" type="ORF">G8770_09450</name>
</gene>
<comment type="caution">
    <text evidence="1">The sequence shown here is derived from an EMBL/GenBank/DDBJ whole genome shotgun (WGS) entry which is preliminary data.</text>
</comment>
<sequence>MSYPIYILTGLGVARLSNNLALDSAGKAVGSFSIRLWLFGECPLDSPFAGITDPAVDIDFTGCVAFKDQDFIGQVK</sequence>